<evidence type="ECO:0000313" key="4">
    <source>
        <dbReference type="EMBL" id="QVI22839.1"/>
    </source>
</evidence>
<sequence>MSEKIEKARVLADLGRYDGAREMLGEVLASEPEHPVALAEMASLAYREGEYGRALEFAGAALRVSPDEVFVWRVRALAELQAARGLSGDAAVEGRGRAVAAARRAVELEPEDADNLRILAATQRDTDPAAALANLDLALELDPDDTHAHLLRGLTLRRNVHGPEALAQAEDAFREVLRLEPENAEALYELAGIALDRGDREAGAEQLRRVAQLDPDYGDAVREQLAWLAEQDALRARAAQQATAVGGAANPYVKRKVVAPVPVPVPSSGGGSRFGRWIAAIVVLAVIRLGVAAMGADHDSAPATTHHTPPLYTAPPTFTSYLRQYPLTVPPMPSWLEHPPTYIPPPNFPTYRPPAPR</sequence>
<dbReference type="SMART" id="SM00028">
    <property type="entry name" value="TPR"/>
    <property type="match status" value="4"/>
</dbReference>
<reference evidence="4 5" key="1">
    <citation type="submission" date="2021-04" db="EMBL/GenBank/DDBJ databases">
        <title>Nocardia tengchongensis.</title>
        <authorList>
            <person name="Zhuang k."/>
            <person name="Ran Y."/>
            <person name="Li W."/>
        </authorList>
    </citation>
    <scope>NUCLEOTIDE SEQUENCE [LARGE SCALE GENOMIC DNA]</scope>
    <source>
        <strain evidence="4 5">CFH S0057</strain>
    </source>
</reference>
<name>A0ABX8CVB1_9NOCA</name>
<dbReference type="Pfam" id="PF13432">
    <property type="entry name" value="TPR_16"/>
    <property type="match status" value="1"/>
</dbReference>
<evidence type="ECO:0000256" key="2">
    <source>
        <dbReference type="ARBA" id="ARBA00022803"/>
    </source>
</evidence>
<dbReference type="PANTHER" id="PTHR45586">
    <property type="entry name" value="TPR REPEAT-CONTAINING PROTEIN PA4667"/>
    <property type="match status" value="1"/>
</dbReference>
<evidence type="ECO:0000313" key="5">
    <source>
        <dbReference type="Proteomes" id="UP000683310"/>
    </source>
</evidence>
<dbReference type="Proteomes" id="UP000683310">
    <property type="component" value="Chromosome"/>
</dbReference>
<dbReference type="EMBL" id="CP074371">
    <property type="protein sequence ID" value="QVI22839.1"/>
    <property type="molecule type" value="Genomic_DNA"/>
</dbReference>
<feature type="repeat" description="TPR" evidence="3">
    <location>
        <begin position="35"/>
        <end position="68"/>
    </location>
</feature>
<protein>
    <submittedName>
        <fullName evidence="4">Tetratricopeptide repeat protein</fullName>
    </submittedName>
</protein>
<dbReference type="SUPFAM" id="SSF48452">
    <property type="entry name" value="TPR-like"/>
    <property type="match status" value="1"/>
</dbReference>
<dbReference type="Pfam" id="PF14559">
    <property type="entry name" value="TPR_19"/>
    <property type="match status" value="1"/>
</dbReference>
<dbReference type="PROSITE" id="PS50005">
    <property type="entry name" value="TPR"/>
    <property type="match status" value="2"/>
</dbReference>
<keyword evidence="1" id="KW-0677">Repeat</keyword>
<dbReference type="PANTHER" id="PTHR45586:SF1">
    <property type="entry name" value="LIPOPOLYSACCHARIDE ASSEMBLY PROTEIN B"/>
    <property type="match status" value="1"/>
</dbReference>
<evidence type="ECO:0000256" key="1">
    <source>
        <dbReference type="ARBA" id="ARBA00022737"/>
    </source>
</evidence>
<dbReference type="Gene3D" id="1.25.40.10">
    <property type="entry name" value="Tetratricopeptide repeat domain"/>
    <property type="match status" value="3"/>
</dbReference>
<feature type="repeat" description="TPR" evidence="3">
    <location>
        <begin position="184"/>
        <end position="217"/>
    </location>
</feature>
<keyword evidence="2 3" id="KW-0802">TPR repeat</keyword>
<keyword evidence="5" id="KW-1185">Reference proteome</keyword>
<dbReference type="InterPro" id="IPR019734">
    <property type="entry name" value="TPR_rpt"/>
</dbReference>
<organism evidence="4 5">
    <name type="scientific">Nocardia tengchongensis</name>
    <dbReference type="NCBI Taxonomy" id="2055889"/>
    <lineage>
        <taxon>Bacteria</taxon>
        <taxon>Bacillati</taxon>
        <taxon>Actinomycetota</taxon>
        <taxon>Actinomycetes</taxon>
        <taxon>Mycobacteriales</taxon>
        <taxon>Nocardiaceae</taxon>
        <taxon>Nocardia</taxon>
    </lineage>
</organism>
<dbReference type="InterPro" id="IPR011990">
    <property type="entry name" value="TPR-like_helical_dom_sf"/>
</dbReference>
<dbReference type="InterPro" id="IPR051012">
    <property type="entry name" value="CellSynth/LPSAsmb/PSIAsmb"/>
</dbReference>
<evidence type="ECO:0000256" key="3">
    <source>
        <dbReference type="PROSITE-ProRule" id="PRU00339"/>
    </source>
</evidence>
<accession>A0ABX8CVB1</accession>
<gene>
    <name evidence="4" type="ORF">KHQ06_07620</name>
</gene>
<dbReference type="RefSeq" id="WP_213558918.1">
    <property type="nucleotide sequence ID" value="NZ_JBHZDI010000073.1"/>
</dbReference>
<proteinExistence type="predicted"/>